<evidence type="ECO:0000259" key="3">
    <source>
        <dbReference type="Pfam" id="PF20469"/>
    </source>
</evidence>
<evidence type="ECO:0000313" key="5">
    <source>
        <dbReference type="Proteomes" id="UP000676951"/>
    </source>
</evidence>
<dbReference type="InterPro" id="IPR027417">
    <property type="entry name" value="P-loop_NTPase"/>
</dbReference>
<dbReference type="Pfam" id="PF13476">
    <property type="entry name" value="AAA_23"/>
    <property type="match status" value="1"/>
</dbReference>
<reference evidence="4 5" key="1">
    <citation type="submission" date="2021-06" db="EMBL/GenBank/DDBJ databases">
        <title>Bradyrhizobium sp. S2-11-4 Genome sequencing.</title>
        <authorList>
            <person name="Jin L."/>
        </authorList>
    </citation>
    <scope>NUCLEOTIDE SEQUENCE [LARGE SCALE GENOMIC DNA]</scope>
    <source>
        <strain evidence="4 5">S2-11-4</strain>
    </source>
</reference>
<evidence type="ECO:0000259" key="1">
    <source>
        <dbReference type="Pfam" id="PF13304"/>
    </source>
</evidence>
<name>A0A975NUV7_9BRAD</name>
<dbReference type="Gene3D" id="3.40.50.300">
    <property type="entry name" value="P-loop containing nucleotide triphosphate hydrolases"/>
    <property type="match status" value="1"/>
</dbReference>
<gene>
    <name evidence="4" type="ORF">KMZ93_15715</name>
</gene>
<dbReference type="InterPro" id="IPR003959">
    <property type="entry name" value="ATPase_AAA_core"/>
</dbReference>
<dbReference type="SUPFAM" id="SSF52540">
    <property type="entry name" value="P-loop containing nucleoside triphosphate hydrolases"/>
    <property type="match status" value="1"/>
</dbReference>
<feature type="domain" description="OLD protein-like TOPRIM" evidence="3">
    <location>
        <begin position="319"/>
        <end position="380"/>
    </location>
</feature>
<dbReference type="Pfam" id="PF20469">
    <property type="entry name" value="OLD-like_TOPRIM"/>
    <property type="match status" value="1"/>
</dbReference>
<evidence type="ECO:0000313" key="4">
    <source>
        <dbReference type="EMBL" id="QWG21460.1"/>
    </source>
</evidence>
<dbReference type="InterPro" id="IPR051396">
    <property type="entry name" value="Bact_Antivir_Def_Nuclease"/>
</dbReference>
<dbReference type="InterPro" id="IPR038729">
    <property type="entry name" value="Rad50/SbcC_AAA"/>
</dbReference>
<dbReference type="GO" id="GO:0016887">
    <property type="term" value="F:ATP hydrolysis activity"/>
    <property type="evidence" value="ECO:0007669"/>
    <property type="project" value="InterPro"/>
</dbReference>
<feature type="domain" description="Rad50/SbcC-type AAA" evidence="2">
    <location>
        <begin position="6"/>
        <end position="56"/>
    </location>
</feature>
<evidence type="ECO:0000259" key="2">
    <source>
        <dbReference type="Pfam" id="PF13476"/>
    </source>
</evidence>
<sequence>MTYLSELSIEHFRGFLAKQTVSFALPNEQPGSGLTILVGPNNVGKSTVIEALRHVISPPGLVDRNERHLDNALRISIRDTATGYREITNPGLSANIAASGSAHPRTEIFRFIPSRRPWAPRTNTHTIESKQYWIQRTHQTRNEDAHLISRLNSFPPEEKVAFNQALRRLVPQLLDWKIEYSDGHTYLEYVTINGAAHTANLFGEGIASLFRIVLALYDPDESFVVIDEPELSLHPQAQKRLAKFISAQAAHRQIVLCSHSPHFINWADLAAGAAVYRLRQDRYGIHLHRLSDDTIAMLNKLVDDWQKPQLLDTVAREVFFADEALFLEGQEDVSLLGRFIEVENLPQIQLFGYGTGGSRNFRSFLSMAADLHIPSGAIFDRTSKGDYDKIRATFPGVRLELLQADDIRDKPATSERRSVEGVFSRAGDMKSEFRDYLIGLLREFRDYFDDASRP</sequence>
<feature type="domain" description="ATPase AAA-type core" evidence="1">
    <location>
        <begin position="193"/>
        <end position="265"/>
    </location>
</feature>
<dbReference type="GO" id="GO:0005524">
    <property type="term" value="F:ATP binding"/>
    <property type="evidence" value="ECO:0007669"/>
    <property type="project" value="InterPro"/>
</dbReference>
<protein>
    <submittedName>
        <fullName evidence="4">AAA family ATPase</fullName>
    </submittedName>
</protein>
<dbReference type="PANTHER" id="PTHR43581">
    <property type="entry name" value="ATP/GTP PHOSPHATASE"/>
    <property type="match status" value="1"/>
</dbReference>
<dbReference type="Pfam" id="PF13304">
    <property type="entry name" value="AAA_21"/>
    <property type="match status" value="1"/>
</dbReference>
<dbReference type="InterPro" id="IPR034139">
    <property type="entry name" value="TOPRIM_OLD"/>
</dbReference>
<proteinExistence type="predicted"/>
<organism evidence="4 5">
    <name type="scientific">Bradyrhizobium sediminis</name>
    <dbReference type="NCBI Taxonomy" id="2840469"/>
    <lineage>
        <taxon>Bacteria</taxon>
        <taxon>Pseudomonadati</taxon>
        <taxon>Pseudomonadota</taxon>
        <taxon>Alphaproteobacteria</taxon>
        <taxon>Hyphomicrobiales</taxon>
        <taxon>Nitrobacteraceae</taxon>
        <taxon>Bradyrhizobium</taxon>
    </lineage>
</organism>
<dbReference type="PANTHER" id="PTHR43581:SF4">
    <property type="entry name" value="ATP_GTP PHOSPHATASE"/>
    <property type="match status" value="1"/>
</dbReference>
<dbReference type="RefSeq" id="WP_215602183.1">
    <property type="nucleotide sequence ID" value="NZ_CP076136.1"/>
</dbReference>
<dbReference type="EMBL" id="CP076136">
    <property type="protein sequence ID" value="QWG21460.1"/>
    <property type="molecule type" value="Genomic_DNA"/>
</dbReference>
<keyword evidence="5" id="KW-1185">Reference proteome</keyword>
<dbReference type="AlphaFoldDB" id="A0A975NUV7"/>
<dbReference type="Proteomes" id="UP000676951">
    <property type="component" value="Chromosome"/>
</dbReference>
<accession>A0A975NUV7</accession>